<dbReference type="GeneID" id="67018351"/>
<dbReference type="RefSeq" id="XP_043164175.1">
    <property type="nucleotide sequence ID" value="XM_043308240.1"/>
</dbReference>
<evidence type="ECO:0000259" key="1">
    <source>
        <dbReference type="Pfam" id="PF22917"/>
    </source>
</evidence>
<comment type="caution">
    <text evidence="2">The sequence shown here is derived from an EMBL/GenBank/DDBJ whole genome shotgun (WGS) entry which is preliminary data.</text>
</comment>
<evidence type="ECO:0000313" key="2">
    <source>
        <dbReference type="EMBL" id="CAG5140148.1"/>
    </source>
</evidence>
<dbReference type="Gene3D" id="3.40.50.720">
    <property type="entry name" value="NAD(P)-binding Rossmann-like Domain"/>
    <property type="match status" value="1"/>
</dbReference>
<dbReference type="PANTHER" id="PTHR32487">
    <property type="entry name" value="3-OXO-DELTA(4,5)-STEROID 5-BETA-REDUCTASE"/>
    <property type="match status" value="1"/>
</dbReference>
<proteinExistence type="predicted"/>
<organism evidence="2 3">
    <name type="scientific">Alternaria atra</name>
    <dbReference type="NCBI Taxonomy" id="119953"/>
    <lineage>
        <taxon>Eukaryota</taxon>
        <taxon>Fungi</taxon>
        <taxon>Dikarya</taxon>
        <taxon>Ascomycota</taxon>
        <taxon>Pezizomycotina</taxon>
        <taxon>Dothideomycetes</taxon>
        <taxon>Pleosporomycetidae</taxon>
        <taxon>Pleosporales</taxon>
        <taxon>Pleosporineae</taxon>
        <taxon>Pleosporaceae</taxon>
        <taxon>Alternaria</taxon>
        <taxon>Alternaria sect. Ulocladioides</taxon>
    </lineage>
</organism>
<feature type="domain" description="PRISE-like Rossmann-fold" evidence="1">
    <location>
        <begin position="119"/>
        <end position="299"/>
    </location>
</feature>
<dbReference type="InterPro" id="IPR055222">
    <property type="entry name" value="PRISE-like_Rossmann-fold"/>
</dbReference>
<name>A0A8J2HVH5_9PLEO</name>
<evidence type="ECO:0000313" key="3">
    <source>
        <dbReference type="Proteomes" id="UP000676310"/>
    </source>
</evidence>
<dbReference type="CDD" id="cd08948">
    <property type="entry name" value="5beta-POR_like_SDR_a"/>
    <property type="match status" value="1"/>
</dbReference>
<dbReference type="SUPFAM" id="SSF51735">
    <property type="entry name" value="NAD(P)-binding Rossmann-fold domains"/>
    <property type="match status" value="1"/>
</dbReference>
<dbReference type="AlphaFoldDB" id="A0A8J2HVH5"/>
<keyword evidence="3" id="KW-1185">Reference proteome</keyword>
<dbReference type="Proteomes" id="UP000676310">
    <property type="component" value="Unassembled WGS sequence"/>
</dbReference>
<gene>
    <name evidence="2" type="ORF">ALTATR162_LOCUS646</name>
</gene>
<dbReference type="OrthoDB" id="1731983at2759"/>
<protein>
    <recommendedName>
        <fullName evidence="1">PRISE-like Rossmann-fold domain-containing protein</fullName>
    </recommendedName>
</protein>
<reference evidence="2" key="1">
    <citation type="submission" date="2021-05" db="EMBL/GenBank/DDBJ databases">
        <authorList>
            <person name="Stam R."/>
        </authorList>
    </citation>
    <scope>NUCLEOTIDE SEQUENCE</scope>
    <source>
        <strain evidence="2">CS162</strain>
    </source>
</reference>
<sequence length="425" mass="47671">MSNQQLVESKGIFHGLPVYPSSLKGLTAIITGANGISGNYMLRVLAEDPERWSKIYCLSRRPPAIPDGLPKNAEHIPLDFLQDPQEIAKVLKEKGVKADYVFFYSYVQVKPKEGGGLWSDAEEMCKVNTALLKNFCEALPIANVKPKRIMLQTGAKNYGVHLGPTATPQEETAPRVTLEPNFYYPQEDFLWAFCKKQGIDWNICMPSGILGAVPDAAMNMVFPLGVYASVQKHLGEKLEFPADLQAWEANICMSSSKMNAYMEQWAVLNDGAKNEKFNTMDGTTFTLGNFWPKYAGWYDIGYEHPSLDDSAYTVTTSKHDPPPRGFGPPATHRIRFTLTDWAKQEKVQKAWEEIISKHGLKVDKLQDMDVDRIFGFTDGMMGTPLDLTMNKARKMGWHGFVDSNDAIKEVLGEFADLKMIPPLEK</sequence>
<dbReference type="EMBL" id="CAJRGZ010000015">
    <property type="protein sequence ID" value="CAG5140148.1"/>
    <property type="molecule type" value="Genomic_DNA"/>
</dbReference>
<dbReference type="Pfam" id="PF22917">
    <property type="entry name" value="PRISE"/>
    <property type="match status" value="1"/>
</dbReference>
<accession>A0A8J2HVH5</accession>
<dbReference type="PANTHER" id="PTHR32487:SF29">
    <property type="entry name" value="NAD-DEPENDENT EPIMERASE_DEHYDRATASE DOMAIN-CONTAINING PROTEIN"/>
    <property type="match status" value="1"/>
</dbReference>
<dbReference type="InterPro" id="IPR036291">
    <property type="entry name" value="NAD(P)-bd_dom_sf"/>
</dbReference>